<dbReference type="Proteomes" id="UP001054837">
    <property type="component" value="Unassembled WGS sequence"/>
</dbReference>
<protein>
    <submittedName>
        <fullName evidence="1">Reverse transcriptase</fullName>
    </submittedName>
</protein>
<reference evidence="1 2" key="1">
    <citation type="submission" date="2021-06" db="EMBL/GenBank/DDBJ databases">
        <title>Caerostris darwini draft genome.</title>
        <authorList>
            <person name="Kono N."/>
            <person name="Arakawa K."/>
        </authorList>
    </citation>
    <scope>NUCLEOTIDE SEQUENCE [LARGE SCALE GENOMIC DNA]</scope>
</reference>
<dbReference type="SUPFAM" id="SSF56672">
    <property type="entry name" value="DNA/RNA polymerases"/>
    <property type="match status" value="1"/>
</dbReference>
<evidence type="ECO:0000313" key="1">
    <source>
        <dbReference type="EMBL" id="GIY14558.1"/>
    </source>
</evidence>
<name>A0AAV4QWZ4_9ARAC</name>
<dbReference type="InterPro" id="IPR043502">
    <property type="entry name" value="DNA/RNA_pol_sf"/>
</dbReference>
<dbReference type="EMBL" id="BPLQ01005382">
    <property type="protein sequence ID" value="GIY14558.1"/>
    <property type="molecule type" value="Genomic_DNA"/>
</dbReference>
<keyword evidence="2" id="KW-1185">Reference proteome</keyword>
<keyword evidence="1" id="KW-0548">Nucleotidyltransferase</keyword>
<keyword evidence="1" id="KW-0808">Transferase</keyword>
<keyword evidence="1" id="KW-0695">RNA-directed DNA polymerase</keyword>
<sequence length="195" mass="22090">MVRKDKLSTQVRMVFNCCSSAKGNLPLNDCLDQAPNLNPNVLDIILGFRNFKIGFCGDIEKAFVMIGIAEDDKKYLTFLWYPDDDNEDFKIMQMNRVVFGCNCSLFLLSAMIKYHIGKYSETNKSGFEMLNGSLYAVDLCYGADDVESAFNLSSDALSSLSDASFNLRKLHTNLKQLHDLWIQNGLCEENSFDKK</sequence>
<organism evidence="1 2">
    <name type="scientific">Caerostris darwini</name>
    <dbReference type="NCBI Taxonomy" id="1538125"/>
    <lineage>
        <taxon>Eukaryota</taxon>
        <taxon>Metazoa</taxon>
        <taxon>Ecdysozoa</taxon>
        <taxon>Arthropoda</taxon>
        <taxon>Chelicerata</taxon>
        <taxon>Arachnida</taxon>
        <taxon>Araneae</taxon>
        <taxon>Araneomorphae</taxon>
        <taxon>Entelegynae</taxon>
        <taxon>Araneoidea</taxon>
        <taxon>Araneidae</taxon>
        <taxon>Caerostris</taxon>
    </lineage>
</organism>
<dbReference type="GO" id="GO:0003964">
    <property type="term" value="F:RNA-directed DNA polymerase activity"/>
    <property type="evidence" value="ECO:0007669"/>
    <property type="project" value="UniProtKB-KW"/>
</dbReference>
<evidence type="ECO:0000313" key="2">
    <source>
        <dbReference type="Proteomes" id="UP001054837"/>
    </source>
</evidence>
<comment type="caution">
    <text evidence="1">The sequence shown here is derived from an EMBL/GenBank/DDBJ whole genome shotgun (WGS) entry which is preliminary data.</text>
</comment>
<gene>
    <name evidence="1" type="primary">X975_00963</name>
    <name evidence="1" type="ORF">CDAR_111671</name>
</gene>
<proteinExistence type="predicted"/>
<dbReference type="PANTHER" id="PTHR47331">
    <property type="entry name" value="PHD-TYPE DOMAIN-CONTAINING PROTEIN"/>
    <property type="match status" value="1"/>
</dbReference>
<accession>A0AAV4QWZ4</accession>
<dbReference type="AlphaFoldDB" id="A0AAV4QWZ4"/>